<keyword evidence="3" id="KW-1185">Reference proteome</keyword>
<protein>
    <submittedName>
        <fullName evidence="2">Transcriptional regulator</fullName>
    </submittedName>
</protein>
<dbReference type="PROSITE" id="PS51078">
    <property type="entry name" value="ICLR_ED"/>
    <property type="match status" value="1"/>
</dbReference>
<dbReference type="RefSeq" id="WP_207545181.1">
    <property type="nucleotide sequence ID" value="NZ_FOYM01000021.1"/>
</dbReference>
<dbReference type="InterPro" id="IPR050707">
    <property type="entry name" value="HTH_MetabolicPath_Reg"/>
</dbReference>
<dbReference type="GO" id="GO:0045892">
    <property type="term" value="P:negative regulation of DNA-templated transcription"/>
    <property type="evidence" value="ECO:0007669"/>
    <property type="project" value="TreeGrafter"/>
</dbReference>
<dbReference type="InterPro" id="IPR014757">
    <property type="entry name" value="Tscrpt_reg_IclR_C"/>
</dbReference>
<dbReference type="Gene3D" id="3.30.450.40">
    <property type="match status" value="1"/>
</dbReference>
<accession>A0A1I6DZE5</accession>
<dbReference type="PANTHER" id="PTHR30136:SF24">
    <property type="entry name" value="HTH-TYPE TRANSCRIPTIONAL REPRESSOR ALLR"/>
    <property type="match status" value="1"/>
</dbReference>
<dbReference type="Proteomes" id="UP000199584">
    <property type="component" value="Unassembled WGS sequence"/>
</dbReference>
<dbReference type="AlphaFoldDB" id="A0A1I6DZE5"/>
<organism evidence="2 3">
    <name type="scientific">Desulfoscipio geothermicus DSM 3669</name>
    <dbReference type="NCBI Taxonomy" id="1121426"/>
    <lineage>
        <taxon>Bacteria</taxon>
        <taxon>Bacillati</taxon>
        <taxon>Bacillota</taxon>
        <taxon>Clostridia</taxon>
        <taxon>Eubacteriales</taxon>
        <taxon>Desulfallaceae</taxon>
        <taxon>Desulfoscipio</taxon>
    </lineage>
</organism>
<dbReference type="GO" id="GO:0003700">
    <property type="term" value="F:DNA-binding transcription factor activity"/>
    <property type="evidence" value="ECO:0007669"/>
    <property type="project" value="TreeGrafter"/>
</dbReference>
<gene>
    <name evidence="2" type="ORF">SAMN05660706_12165</name>
</gene>
<dbReference type="STRING" id="39060.SAMN05660706_12165"/>
<dbReference type="PANTHER" id="PTHR30136">
    <property type="entry name" value="HELIX-TURN-HELIX TRANSCRIPTIONAL REGULATOR, ICLR FAMILY"/>
    <property type="match status" value="1"/>
</dbReference>
<feature type="domain" description="IclR-ED" evidence="1">
    <location>
        <begin position="1"/>
        <end position="101"/>
    </location>
</feature>
<dbReference type="InterPro" id="IPR029016">
    <property type="entry name" value="GAF-like_dom_sf"/>
</dbReference>
<dbReference type="Pfam" id="PF01614">
    <property type="entry name" value="IclR_C"/>
    <property type="match status" value="1"/>
</dbReference>
<dbReference type="EMBL" id="FOYM01000021">
    <property type="protein sequence ID" value="SFR10702.1"/>
    <property type="molecule type" value="Genomic_DNA"/>
</dbReference>
<dbReference type="GO" id="GO:0003677">
    <property type="term" value="F:DNA binding"/>
    <property type="evidence" value="ECO:0007669"/>
    <property type="project" value="TreeGrafter"/>
</dbReference>
<evidence type="ECO:0000313" key="3">
    <source>
        <dbReference type="Proteomes" id="UP000199584"/>
    </source>
</evidence>
<reference evidence="3" key="1">
    <citation type="submission" date="2016-10" db="EMBL/GenBank/DDBJ databases">
        <authorList>
            <person name="Varghese N."/>
            <person name="Submissions S."/>
        </authorList>
    </citation>
    <scope>NUCLEOTIDE SEQUENCE [LARGE SCALE GENOMIC DNA]</scope>
    <source>
        <strain evidence="3">DSM 3669</strain>
    </source>
</reference>
<name>A0A1I6DZE5_9FIRM</name>
<sequence length="126" mass="14210">DEISRVLDQIEQILGARGKRVNKESIMAELSQIRKNGYALSFGEVNPGTVAIGSPVFDYKGRVTASIGIMGPENRFSPDEMPVKIKNVKKSGHSFNQEHWGSRQFRGILNRISFLINHIEKNKTKR</sequence>
<feature type="non-terminal residue" evidence="2">
    <location>
        <position position="1"/>
    </location>
</feature>
<evidence type="ECO:0000259" key="1">
    <source>
        <dbReference type="PROSITE" id="PS51078"/>
    </source>
</evidence>
<dbReference type="SUPFAM" id="SSF55781">
    <property type="entry name" value="GAF domain-like"/>
    <property type="match status" value="1"/>
</dbReference>
<proteinExistence type="predicted"/>
<evidence type="ECO:0000313" key="2">
    <source>
        <dbReference type="EMBL" id="SFR10702.1"/>
    </source>
</evidence>